<name>A0A0G0XHN6_9BACT</name>
<protein>
    <submittedName>
        <fullName evidence="1">Uncharacterized protein</fullName>
    </submittedName>
</protein>
<organism evidence="1 2">
    <name type="scientific">Candidatus Uhrbacteria bacterium GW2011_GWF2_41_16</name>
    <dbReference type="NCBI Taxonomy" id="1618997"/>
    <lineage>
        <taxon>Bacteria</taxon>
        <taxon>Candidatus Uhriibacteriota</taxon>
    </lineage>
</organism>
<comment type="caution">
    <text evidence="1">The sequence shown here is derived from an EMBL/GenBank/DDBJ whole genome shotgun (WGS) entry which is preliminary data.</text>
</comment>
<reference evidence="1 2" key="1">
    <citation type="journal article" date="2015" name="Nature">
        <title>rRNA introns, odd ribosomes, and small enigmatic genomes across a large radiation of phyla.</title>
        <authorList>
            <person name="Brown C.T."/>
            <person name="Hug L.A."/>
            <person name="Thomas B.C."/>
            <person name="Sharon I."/>
            <person name="Castelle C.J."/>
            <person name="Singh A."/>
            <person name="Wilkins M.J."/>
            <person name="Williams K.H."/>
            <person name="Banfield J.F."/>
        </authorList>
    </citation>
    <scope>NUCLEOTIDE SEQUENCE [LARGE SCALE GENOMIC DNA]</scope>
</reference>
<proteinExistence type="predicted"/>
<accession>A0A0G0XHN6</accession>
<sequence>MHLIHFYDVLDAVLLQNLIQKEQVMPNFFISEVDEKGLKQTSYTVLCEDLKAAMIHLIQKYHNQPFFSPITFLVVDEKQCVWNIELSQDDFIITSDQSLIPDWKEIIQKTWNSFRKQHKKGWKYVGGGVWLG</sequence>
<evidence type="ECO:0000313" key="1">
    <source>
        <dbReference type="EMBL" id="KKR96310.1"/>
    </source>
</evidence>
<evidence type="ECO:0000313" key="2">
    <source>
        <dbReference type="Proteomes" id="UP000034746"/>
    </source>
</evidence>
<gene>
    <name evidence="1" type="ORF">UU48_C0033G0007</name>
</gene>
<dbReference type="AlphaFoldDB" id="A0A0G0XHN6"/>
<dbReference type="Proteomes" id="UP000034746">
    <property type="component" value="Unassembled WGS sequence"/>
</dbReference>
<dbReference type="EMBL" id="LCAU01000033">
    <property type="protein sequence ID" value="KKR96310.1"/>
    <property type="molecule type" value="Genomic_DNA"/>
</dbReference>